<accession>A0A4S2MRZ0</accession>
<proteinExistence type="predicted"/>
<dbReference type="AlphaFoldDB" id="A0A4S2MRZ0"/>
<sequence>MHDSMNDSMQCCSHTRTGTIMNLNNPVVSRHVPISLGYVPGALGWTVDGGGGRRRRRRYVLCEIGYPRGSNATATAVTSSSMWTENHTSRLEIQPKQLNNRCFYALRHSGYIGVLLNVTGARVELFPQWHHDCDQHSRRRDIDSTRLVHDQPDR</sequence>
<organism evidence="1 2">
    <name type="scientific">Ascodesmis nigricans</name>
    <dbReference type="NCBI Taxonomy" id="341454"/>
    <lineage>
        <taxon>Eukaryota</taxon>
        <taxon>Fungi</taxon>
        <taxon>Dikarya</taxon>
        <taxon>Ascomycota</taxon>
        <taxon>Pezizomycotina</taxon>
        <taxon>Pezizomycetes</taxon>
        <taxon>Pezizales</taxon>
        <taxon>Ascodesmidaceae</taxon>
        <taxon>Ascodesmis</taxon>
    </lineage>
</organism>
<evidence type="ECO:0000313" key="2">
    <source>
        <dbReference type="Proteomes" id="UP000298138"/>
    </source>
</evidence>
<evidence type="ECO:0000313" key="1">
    <source>
        <dbReference type="EMBL" id="TGZ78087.1"/>
    </source>
</evidence>
<reference evidence="1 2" key="1">
    <citation type="submission" date="2019-04" db="EMBL/GenBank/DDBJ databases">
        <title>Comparative genomics and transcriptomics to analyze fruiting body development in filamentous ascomycetes.</title>
        <authorList>
            <consortium name="DOE Joint Genome Institute"/>
            <person name="Lutkenhaus R."/>
            <person name="Traeger S."/>
            <person name="Breuer J."/>
            <person name="Kuo A."/>
            <person name="Lipzen A."/>
            <person name="Pangilinan J."/>
            <person name="Dilworth D."/>
            <person name="Sandor L."/>
            <person name="Poggeler S."/>
            <person name="Barry K."/>
            <person name="Grigoriev I.V."/>
            <person name="Nowrousian M."/>
        </authorList>
    </citation>
    <scope>NUCLEOTIDE SEQUENCE [LARGE SCALE GENOMIC DNA]</scope>
    <source>
        <strain evidence="1 2">CBS 389.68</strain>
    </source>
</reference>
<protein>
    <submittedName>
        <fullName evidence="1">Uncharacterized protein</fullName>
    </submittedName>
</protein>
<dbReference type="EMBL" id="ML220145">
    <property type="protein sequence ID" value="TGZ78087.1"/>
    <property type="molecule type" value="Genomic_DNA"/>
</dbReference>
<name>A0A4S2MRZ0_9PEZI</name>
<dbReference type="Proteomes" id="UP000298138">
    <property type="component" value="Unassembled WGS sequence"/>
</dbReference>
<keyword evidence="2" id="KW-1185">Reference proteome</keyword>
<gene>
    <name evidence="1" type="ORF">EX30DRAFT_166418</name>
</gene>
<dbReference type="InParanoid" id="A0A4S2MRZ0"/>